<feature type="transmembrane region" description="Helical" evidence="6">
    <location>
        <begin position="32"/>
        <end position="52"/>
    </location>
</feature>
<keyword evidence="3 6" id="KW-0812">Transmembrane</keyword>
<comment type="subcellular location">
    <subcellularLocation>
        <location evidence="1">Membrane</location>
        <topology evidence="1">Multi-pass membrane protein</topology>
    </subcellularLocation>
</comment>
<dbReference type="Proteomes" id="UP000095280">
    <property type="component" value="Unplaced"/>
</dbReference>
<evidence type="ECO:0000256" key="4">
    <source>
        <dbReference type="ARBA" id="ARBA00022989"/>
    </source>
</evidence>
<keyword evidence="2" id="KW-0813">Transport</keyword>
<dbReference type="Pfam" id="PF04142">
    <property type="entry name" value="Nuc_sug_transp"/>
    <property type="match status" value="1"/>
</dbReference>
<dbReference type="PANTHER" id="PTHR10231">
    <property type="entry name" value="NUCLEOTIDE-SUGAR TRANSMEMBRANE TRANSPORTER"/>
    <property type="match status" value="1"/>
</dbReference>
<evidence type="ECO:0000256" key="2">
    <source>
        <dbReference type="ARBA" id="ARBA00022597"/>
    </source>
</evidence>
<evidence type="ECO:0000256" key="5">
    <source>
        <dbReference type="ARBA" id="ARBA00023136"/>
    </source>
</evidence>
<evidence type="ECO:0000313" key="8">
    <source>
        <dbReference type="WBParaSite" id="snap_masked-unitig_23584-processed-gene-0.1-mRNA-1"/>
    </source>
</evidence>
<sequence length="86" mass="9308">MDTLSYQILSNLKILTTAVLFQIIMREHISRVNWLALLILFAAGVANGAGGLMEKSLSEARLHVTPVGLGMILIYCTISGLASVYT</sequence>
<feature type="transmembrane region" description="Helical" evidence="6">
    <location>
        <begin position="64"/>
        <end position="85"/>
    </location>
</feature>
<keyword evidence="4 6" id="KW-1133">Transmembrane helix</keyword>
<dbReference type="WBParaSite" id="snap_masked-unitig_23584-processed-gene-0.1-mRNA-1">
    <property type="protein sequence ID" value="snap_masked-unitig_23584-processed-gene-0.1-mRNA-1"/>
    <property type="gene ID" value="snap_masked-unitig_23584-processed-gene-0.1"/>
</dbReference>
<proteinExistence type="predicted"/>
<dbReference type="InterPro" id="IPR007271">
    <property type="entry name" value="Nuc_sug_transpt"/>
</dbReference>
<name>A0A1I8JM73_9PLAT</name>
<evidence type="ECO:0000256" key="1">
    <source>
        <dbReference type="ARBA" id="ARBA00004141"/>
    </source>
</evidence>
<protein>
    <submittedName>
        <fullName evidence="8">EamA domain-containing protein</fullName>
    </submittedName>
</protein>
<keyword evidence="2" id="KW-0762">Sugar transport</keyword>
<keyword evidence="5 6" id="KW-0472">Membrane</keyword>
<dbReference type="GO" id="GO:0015165">
    <property type="term" value="F:pyrimidine nucleotide-sugar transmembrane transporter activity"/>
    <property type="evidence" value="ECO:0007669"/>
    <property type="project" value="InterPro"/>
</dbReference>
<reference evidence="8" key="1">
    <citation type="submission" date="2016-11" db="UniProtKB">
        <authorList>
            <consortium name="WormBaseParasite"/>
        </authorList>
    </citation>
    <scope>IDENTIFICATION</scope>
</reference>
<keyword evidence="7" id="KW-1185">Reference proteome</keyword>
<dbReference type="GO" id="GO:0000139">
    <property type="term" value="C:Golgi membrane"/>
    <property type="evidence" value="ECO:0007669"/>
    <property type="project" value="InterPro"/>
</dbReference>
<organism evidence="7 8">
    <name type="scientific">Macrostomum lignano</name>
    <dbReference type="NCBI Taxonomy" id="282301"/>
    <lineage>
        <taxon>Eukaryota</taxon>
        <taxon>Metazoa</taxon>
        <taxon>Spiralia</taxon>
        <taxon>Lophotrochozoa</taxon>
        <taxon>Platyhelminthes</taxon>
        <taxon>Rhabditophora</taxon>
        <taxon>Macrostomorpha</taxon>
        <taxon>Macrostomida</taxon>
        <taxon>Macrostomidae</taxon>
        <taxon>Macrostomum</taxon>
    </lineage>
</organism>
<dbReference type="AlphaFoldDB" id="A0A1I8JM73"/>
<evidence type="ECO:0000313" key="7">
    <source>
        <dbReference type="Proteomes" id="UP000095280"/>
    </source>
</evidence>
<evidence type="ECO:0000256" key="3">
    <source>
        <dbReference type="ARBA" id="ARBA00022692"/>
    </source>
</evidence>
<evidence type="ECO:0000256" key="6">
    <source>
        <dbReference type="SAM" id="Phobius"/>
    </source>
</evidence>
<accession>A0A1I8JM73</accession>